<protein>
    <submittedName>
        <fullName evidence="1">Uncharacterized protein</fullName>
    </submittedName>
</protein>
<reference evidence="1 2" key="1">
    <citation type="submission" date="2024-01" db="EMBL/GenBank/DDBJ databases">
        <title>The genomes of 5 underutilized Papilionoideae crops provide insights into root nodulation and disease resistance.</title>
        <authorList>
            <person name="Yuan L."/>
        </authorList>
    </citation>
    <scope>NUCLEOTIDE SEQUENCE [LARGE SCALE GENOMIC DNA]</scope>
    <source>
        <strain evidence="1">LY-2023</strain>
        <tissue evidence="1">Leaf</tissue>
    </source>
</reference>
<evidence type="ECO:0000313" key="1">
    <source>
        <dbReference type="EMBL" id="KAK7318348.1"/>
    </source>
</evidence>
<dbReference type="Proteomes" id="UP001359559">
    <property type="component" value="Unassembled WGS sequence"/>
</dbReference>
<proteinExistence type="predicted"/>
<dbReference type="EMBL" id="JAYKXN010000001">
    <property type="protein sequence ID" value="KAK7318348.1"/>
    <property type="molecule type" value="Genomic_DNA"/>
</dbReference>
<dbReference type="AlphaFoldDB" id="A0AAN9Q4P5"/>
<keyword evidence="2" id="KW-1185">Reference proteome</keyword>
<accession>A0AAN9Q4P5</accession>
<name>A0AAN9Q4P5_CLITE</name>
<sequence>MLQQTLQRHCFVICYLIKTKLPFSDQCPASSHIGCDDDLTLVFLWIVTLSMSLAHRGRYGHRISILIVMLDHHISPEFLFNHMHT</sequence>
<organism evidence="1 2">
    <name type="scientific">Clitoria ternatea</name>
    <name type="common">Butterfly pea</name>
    <dbReference type="NCBI Taxonomy" id="43366"/>
    <lineage>
        <taxon>Eukaryota</taxon>
        <taxon>Viridiplantae</taxon>
        <taxon>Streptophyta</taxon>
        <taxon>Embryophyta</taxon>
        <taxon>Tracheophyta</taxon>
        <taxon>Spermatophyta</taxon>
        <taxon>Magnoliopsida</taxon>
        <taxon>eudicotyledons</taxon>
        <taxon>Gunneridae</taxon>
        <taxon>Pentapetalae</taxon>
        <taxon>rosids</taxon>
        <taxon>fabids</taxon>
        <taxon>Fabales</taxon>
        <taxon>Fabaceae</taxon>
        <taxon>Papilionoideae</taxon>
        <taxon>50 kb inversion clade</taxon>
        <taxon>NPAAA clade</taxon>
        <taxon>indigoferoid/millettioid clade</taxon>
        <taxon>Phaseoleae</taxon>
        <taxon>Clitoria</taxon>
    </lineage>
</organism>
<evidence type="ECO:0000313" key="2">
    <source>
        <dbReference type="Proteomes" id="UP001359559"/>
    </source>
</evidence>
<comment type="caution">
    <text evidence="1">The sequence shown here is derived from an EMBL/GenBank/DDBJ whole genome shotgun (WGS) entry which is preliminary data.</text>
</comment>
<gene>
    <name evidence="1" type="ORF">RJT34_03047</name>
</gene>